<dbReference type="Proteomes" id="UP000250140">
    <property type="component" value="Unassembled WGS sequence"/>
</dbReference>
<sequence>MPLPTPHLSPLDSYFSTLTFQLSLSNSQLSTIASQLSPVNYYLSLWLISLRRFLNALLVLNFAVSKAV</sequence>
<dbReference type="AlphaFoldDB" id="A0A8E2FBI1"/>
<keyword evidence="2" id="KW-1185">Reference proteome</keyword>
<evidence type="ECO:0000313" key="1">
    <source>
        <dbReference type="EMBL" id="OCL13898.1"/>
    </source>
</evidence>
<organism evidence="1 2">
    <name type="scientific">Glonium stellatum</name>
    <dbReference type="NCBI Taxonomy" id="574774"/>
    <lineage>
        <taxon>Eukaryota</taxon>
        <taxon>Fungi</taxon>
        <taxon>Dikarya</taxon>
        <taxon>Ascomycota</taxon>
        <taxon>Pezizomycotina</taxon>
        <taxon>Dothideomycetes</taxon>
        <taxon>Pleosporomycetidae</taxon>
        <taxon>Gloniales</taxon>
        <taxon>Gloniaceae</taxon>
        <taxon>Glonium</taxon>
    </lineage>
</organism>
<proteinExistence type="predicted"/>
<evidence type="ECO:0000313" key="2">
    <source>
        <dbReference type="Proteomes" id="UP000250140"/>
    </source>
</evidence>
<gene>
    <name evidence="1" type="ORF">AOQ84DRAFT_351774</name>
</gene>
<name>A0A8E2FBI1_9PEZI</name>
<accession>A0A8E2FBI1</accession>
<dbReference type="EMBL" id="KV748657">
    <property type="protein sequence ID" value="OCL13898.1"/>
    <property type="molecule type" value="Genomic_DNA"/>
</dbReference>
<protein>
    <submittedName>
        <fullName evidence="1">Uncharacterized protein</fullName>
    </submittedName>
</protein>
<reference evidence="1 2" key="1">
    <citation type="journal article" date="2016" name="Nat. Commun.">
        <title>Ectomycorrhizal ecology is imprinted in the genome of the dominant symbiotic fungus Cenococcum geophilum.</title>
        <authorList>
            <consortium name="DOE Joint Genome Institute"/>
            <person name="Peter M."/>
            <person name="Kohler A."/>
            <person name="Ohm R.A."/>
            <person name="Kuo A."/>
            <person name="Krutzmann J."/>
            <person name="Morin E."/>
            <person name="Arend M."/>
            <person name="Barry K.W."/>
            <person name="Binder M."/>
            <person name="Choi C."/>
            <person name="Clum A."/>
            <person name="Copeland A."/>
            <person name="Grisel N."/>
            <person name="Haridas S."/>
            <person name="Kipfer T."/>
            <person name="LaButti K."/>
            <person name="Lindquist E."/>
            <person name="Lipzen A."/>
            <person name="Maire R."/>
            <person name="Meier B."/>
            <person name="Mihaltcheva S."/>
            <person name="Molinier V."/>
            <person name="Murat C."/>
            <person name="Poggeler S."/>
            <person name="Quandt C.A."/>
            <person name="Sperisen C."/>
            <person name="Tritt A."/>
            <person name="Tisserant E."/>
            <person name="Crous P.W."/>
            <person name="Henrissat B."/>
            <person name="Nehls U."/>
            <person name="Egli S."/>
            <person name="Spatafora J.W."/>
            <person name="Grigoriev I.V."/>
            <person name="Martin F.M."/>
        </authorList>
    </citation>
    <scope>NUCLEOTIDE SEQUENCE [LARGE SCALE GENOMIC DNA]</scope>
    <source>
        <strain evidence="1 2">CBS 207.34</strain>
    </source>
</reference>